<evidence type="ECO:0000313" key="2">
    <source>
        <dbReference type="Proteomes" id="UP000068167"/>
    </source>
</evidence>
<evidence type="ECO:0000313" key="1">
    <source>
        <dbReference type="EMBL" id="AKV67108.1"/>
    </source>
</evidence>
<keyword evidence="2" id="KW-1185">Reference proteome</keyword>
<sequence>MPLTLNLTSEIEQYLSQKAREKGLSLEDYVLKLLKDTILEQEKQTKLVNLLQSWIDEEDEQEQQETGEYLIEALDQDRLSERPLFPAELKGVTW</sequence>
<gene>
    <name evidence="1" type="ORF">VL20_1984</name>
</gene>
<proteinExistence type="predicted"/>
<accession>A0A0K1RZB5</accession>
<dbReference type="PATRIC" id="fig|1638788.3.peg.1994"/>
<reference evidence="1 2" key="1">
    <citation type="journal article" date="2016" name="Stand. Genomic Sci.">
        <title>Complete genome sequence and genomic characterization of Microcystis panniformis FACHB 1757 by third-generation sequencing.</title>
        <authorList>
            <person name="Zhang J.Y."/>
            <person name="Guan R."/>
            <person name="Zhang H.J."/>
            <person name="Li H."/>
            <person name="Xiao P."/>
            <person name="Yu G.L."/>
            <person name="Du L."/>
            <person name="Cao D.M."/>
            <person name="Zhu B.C."/>
            <person name="Li R.H."/>
            <person name="Lu Z.H."/>
        </authorList>
    </citation>
    <scope>NUCLEOTIDE SEQUENCE [LARGE SCALE GENOMIC DNA]</scope>
    <source>
        <strain evidence="1 2">FACHB-1757</strain>
    </source>
</reference>
<name>A0A0K1RZB5_9CHRO</name>
<dbReference type="KEGG" id="mpk:VL20_1984"/>
<dbReference type="RefSeq" id="WP_052276185.1">
    <property type="nucleotide sequence ID" value="NZ_CP011339.1"/>
</dbReference>
<dbReference type="AlphaFoldDB" id="A0A0K1RZB5"/>
<protein>
    <submittedName>
        <fullName evidence="1">Uncharacterized protein</fullName>
    </submittedName>
</protein>
<dbReference type="EMBL" id="CP011339">
    <property type="protein sequence ID" value="AKV67108.1"/>
    <property type="molecule type" value="Genomic_DNA"/>
</dbReference>
<dbReference type="Proteomes" id="UP000068167">
    <property type="component" value="Chromosome"/>
</dbReference>
<organism evidence="1 2">
    <name type="scientific">Microcystis panniformis FACHB-1757</name>
    <dbReference type="NCBI Taxonomy" id="1638788"/>
    <lineage>
        <taxon>Bacteria</taxon>
        <taxon>Bacillati</taxon>
        <taxon>Cyanobacteriota</taxon>
        <taxon>Cyanophyceae</taxon>
        <taxon>Oscillatoriophycideae</taxon>
        <taxon>Chroococcales</taxon>
        <taxon>Microcystaceae</taxon>
        <taxon>Microcystis</taxon>
    </lineage>
</organism>